<sequence length="237" mass="27081">MKDILKNPDKPGLIILGLWLNACAIVEESKLQWRYDGRVFSPSTETKTVLNNAYYAFDSPQGLYLAGFKIDSNNINHPYLVFINKQLSEQIQWPQQQPVEQLFFYKKQLYLLDETGKTQVKAGKDWQEHPLTFTANSKVITSKKALIACVPTPLPSADYTRGHCYSLTKNWRVDIAWRSHTPVLCNNTLMAISDYPDQRTLHQININNGKVVKSSRMPQILPAQNLCNLSDKSNKSH</sequence>
<gene>
    <name evidence="1" type="ORF">H3N35_24745</name>
</gene>
<name>A0ABY7VCJ6_9GAMM</name>
<dbReference type="Proteomes" id="UP001215231">
    <property type="component" value="Chromosome"/>
</dbReference>
<evidence type="ECO:0000313" key="1">
    <source>
        <dbReference type="EMBL" id="WDE11388.1"/>
    </source>
</evidence>
<evidence type="ECO:0008006" key="3">
    <source>
        <dbReference type="Google" id="ProtNLM"/>
    </source>
</evidence>
<dbReference type="EMBL" id="CP059693">
    <property type="protein sequence ID" value="WDE11388.1"/>
    <property type="molecule type" value="Genomic_DNA"/>
</dbReference>
<protein>
    <recommendedName>
        <fullName evidence="3">Lipoprotein</fullName>
    </recommendedName>
</protein>
<organism evidence="1 2">
    <name type="scientific">Thalassomonas haliotis</name>
    <dbReference type="NCBI Taxonomy" id="485448"/>
    <lineage>
        <taxon>Bacteria</taxon>
        <taxon>Pseudomonadati</taxon>
        <taxon>Pseudomonadota</taxon>
        <taxon>Gammaproteobacteria</taxon>
        <taxon>Alteromonadales</taxon>
        <taxon>Colwelliaceae</taxon>
        <taxon>Thalassomonas</taxon>
    </lineage>
</organism>
<accession>A0ABY7VCJ6</accession>
<reference evidence="1 2" key="1">
    <citation type="journal article" date="2022" name="Mar. Drugs">
        <title>Bioassay-Guided Fractionation Leads to the Detection of Cholic Acid Generated by the Rare Thalassomonas sp.</title>
        <authorList>
            <person name="Pheiffer F."/>
            <person name="Schneider Y.K."/>
            <person name="Hansen E.H."/>
            <person name="Andersen J.H."/>
            <person name="Isaksson J."/>
            <person name="Busche T."/>
            <person name="R C."/>
            <person name="Kalinowski J."/>
            <person name="Zyl L.V."/>
            <person name="Trindade M."/>
        </authorList>
    </citation>
    <scope>NUCLEOTIDE SEQUENCE [LARGE SCALE GENOMIC DNA]</scope>
    <source>
        <strain evidence="1 2">A5K-61T</strain>
    </source>
</reference>
<evidence type="ECO:0000313" key="2">
    <source>
        <dbReference type="Proteomes" id="UP001215231"/>
    </source>
</evidence>
<keyword evidence="2" id="KW-1185">Reference proteome</keyword>
<proteinExistence type="predicted"/>
<dbReference type="RefSeq" id="WP_274051545.1">
    <property type="nucleotide sequence ID" value="NZ_CP059693.1"/>
</dbReference>